<feature type="chain" id="PRO_5034257851" evidence="1">
    <location>
        <begin position="20"/>
        <end position="299"/>
    </location>
</feature>
<reference evidence="5" key="1">
    <citation type="submission" date="2014-03" db="EMBL/GenBank/DDBJ databases">
        <title>Complete genome of Pseudomonas balearica DSM 6083T, a sewage water isolate from an enrichment with 2-methylnaphthalene.</title>
        <authorList>
            <person name="Salva-Serra F."/>
            <person name="Jaen-Luchoro D."/>
            <person name="Busquets A."/>
            <person name="Pena A."/>
            <person name="Gomila M."/>
            <person name="Bosch R."/>
            <person name="Nogales B."/>
            <person name="Garcia-Valdes E."/>
            <person name="Lalucat J."/>
            <person name="Bennasar A."/>
        </authorList>
    </citation>
    <scope>NUCLEOTIDE SEQUENCE [LARGE SCALE GENOMIC DNA]</scope>
    <source>
        <strain evidence="5">DSM 6083</strain>
    </source>
</reference>
<dbReference type="CDD" id="cd14727">
    <property type="entry name" value="ChanN-like"/>
    <property type="match status" value="1"/>
</dbReference>
<sequence length="299" mass="32544">MRRCLSLLCLLLAACSSSAPVLPQWQATEGLEHSEVGRIVDLRTGQVIDPRQLVERLAPAERVIVGERHDNPDHHSLQLWLLQALAHERAQGSVLLEMIVPAQQARVDQARADLARGDRPADLPARLDWSEGWPWNLYGSLVGYALAQPYPLLAANLDRSEIVELYRSPVPIPGRASSRRAVIEALTAQIVQSHCGMLPDTQVPAMVGIQQQRDRRMAERLLAAPAPALLLAGGFHARRDVGVPLHIADLGGPAPLVVMLAEVGEPVEPRQADFVWFTPGLPEQDHCAGFKAAADGGKP</sequence>
<dbReference type="PIRSF" id="PIRSF020419">
    <property type="entry name" value="Fe_uptake_reg_CjrA_prd"/>
    <property type="match status" value="1"/>
</dbReference>
<dbReference type="Gene3D" id="1.10.8.760">
    <property type="entry name" value="Haem-binding uptake, Tiki superfamily, ChaN, domain 2"/>
    <property type="match status" value="1"/>
</dbReference>
<dbReference type="InterPro" id="IPR016773">
    <property type="entry name" value="Fe3_uptake_reg_CjrA_prd"/>
</dbReference>
<gene>
    <name evidence="3" type="ORF">CL52_04710</name>
    <name evidence="4" type="ORF">SAMN05660875_10717</name>
</gene>
<feature type="signal peptide" evidence="1">
    <location>
        <begin position="1"/>
        <end position="19"/>
    </location>
</feature>
<evidence type="ECO:0000259" key="2">
    <source>
        <dbReference type="Pfam" id="PF04187"/>
    </source>
</evidence>
<evidence type="ECO:0000313" key="5">
    <source>
        <dbReference type="Proteomes" id="UP000031271"/>
    </source>
</evidence>
<proteinExistence type="predicted"/>
<keyword evidence="1" id="KW-0732">Signal</keyword>
<protein>
    <submittedName>
        <fullName evidence="3">Iron(III) ABC transporter</fullName>
    </submittedName>
    <submittedName>
        <fullName evidence="4">Uncharacterized iron-regulated protein</fullName>
    </submittedName>
</protein>
<dbReference type="KEGG" id="pbm:CL52_04710"/>
<feature type="domain" description="Haem-binding uptake Tiki superfamily ChaN" evidence="2">
    <location>
        <begin position="53"/>
        <end position="247"/>
    </location>
</feature>
<reference evidence="3 5" key="3">
    <citation type="journal article" name="Genome Announc.">
        <title>Complete Genome Sequence of Pseudomonas balearica DSM 6083T.</title>
        <authorList>
            <person name="Bennasar-Figueras A."/>
            <person name="Salva-Serra F."/>
            <person name="Jaen-Luchoro D."/>
            <person name="Segui C."/>
            <person name="Aliaga F."/>
            <person name="Busquets A."/>
            <person name="Gomila M."/>
            <person name="Moore E.R."/>
            <person name="Lalucat J."/>
        </authorList>
    </citation>
    <scope>NUCLEOTIDE SEQUENCE [LARGE SCALE GENOMIC DNA]</scope>
    <source>
        <strain evidence="5">DSM 6083</strain>
        <strain evidence="3">DSM6083</strain>
    </source>
</reference>
<dbReference type="Pfam" id="PF04187">
    <property type="entry name" value="Cofac_haem_bdg"/>
    <property type="match status" value="1"/>
</dbReference>
<accession>A0A8D4C627</accession>
<evidence type="ECO:0000313" key="6">
    <source>
        <dbReference type="Proteomes" id="UP000182276"/>
    </source>
</evidence>
<keyword evidence="6" id="KW-1185">Reference proteome</keyword>
<dbReference type="PROSITE" id="PS51257">
    <property type="entry name" value="PROKAR_LIPOPROTEIN"/>
    <property type="match status" value="1"/>
</dbReference>
<evidence type="ECO:0000256" key="1">
    <source>
        <dbReference type="SAM" id="SignalP"/>
    </source>
</evidence>
<evidence type="ECO:0000313" key="4">
    <source>
        <dbReference type="EMBL" id="SDM65873.1"/>
    </source>
</evidence>
<dbReference type="Proteomes" id="UP000182276">
    <property type="component" value="Unassembled WGS sequence"/>
</dbReference>
<dbReference type="InterPro" id="IPR007314">
    <property type="entry name" value="Cofac_haem-bd_dom"/>
</dbReference>
<dbReference type="EMBL" id="CP007511">
    <property type="protein sequence ID" value="AJE14372.1"/>
    <property type="molecule type" value="Genomic_DNA"/>
</dbReference>
<reference evidence="4 6" key="2">
    <citation type="submission" date="2016-10" db="EMBL/GenBank/DDBJ databases">
        <authorList>
            <person name="Varghese N."/>
            <person name="Submissions S."/>
        </authorList>
    </citation>
    <scope>NUCLEOTIDE SEQUENCE [LARGE SCALE GENOMIC DNA]</scope>
    <source>
        <strain evidence="4 6">DSM 6083</strain>
    </source>
</reference>
<evidence type="ECO:0000313" key="3">
    <source>
        <dbReference type="EMBL" id="AJE14372.1"/>
    </source>
</evidence>
<name>A0A8D4C627_9GAMM</name>
<dbReference type="GeneID" id="77259217"/>
<dbReference type="Gene3D" id="3.40.50.11550">
    <property type="match status" value="1"/>
</dbReference>
<dbReference type="RefSeq" id="WP_043218807.1">
    <property type="nucleotide sequence ID" value="NZ_CP007511.1"/>
</dbReference>
<dbReference type="AlphaFoldDB" id="A0A8D4C627"/>
<dbReference type="EMBL" id="FNHO01000007">
    <property type="protein sequence ID" value="SDM65873.1"/>
    <property type="molecule type" value="Genomic_DNA"/>
</dbReference>
<dbReference type="Proteomes" id="UP000031271">
    <property type="component" value="Chromosome"/>
</dbReference>
<dbReference type="SUPFAM" id="SSF159501">
    <property type="entry name" value="EreA/ChaN-like"/>
    <property type="match status" value="1"/>
</dbReference>
<organism evidence="3 5">
    <name type="scientific">Stutzerimonas balearica DSM 6083</name>
    <dbReference type="NCBI Taxonomy" id="1123016"/>
    <lineage>
        <taxon>Bacteria</taxon>
        <taxon>Pseudomonadati</taxon>
        <taxon>Pseudomonadota</taxon>
        <taxon>Gammaproteobacteria</taxon>
        <taxon>Pseudomonadales</taxon>
        <taxon>Pseudomonadaceae</taxon>
        <taxon>Stutzerimonas</taxon>
    </lineage>
</organism>